<dbReference type="EMBL" id="VIFK01000023">
    <property type="protein sequence ID" value="TQF00123.1"/>
    <property type="molecule type" value="Genomic_DNA"/>
</dbReference>
<gene>
    <name evidence="2" type="ORF">FKY71_05085</name>
</gene>
<evidence type="ECO:0000259" key="1">
    <source>
        <dbReference type="Pfam" id="PF13358"/>
    </source>
</evidence>
<comment type="caution">
    <text evidence="2">The sequence shown here is derived from an EMBL/GenBank/DDBJ whole genome shotgun (WGS) entry which is preliminary data.</text>
</comment>
<dbReference type="AlphaFoldDB" id="A0A540VTQ5"/>
<name>A0A540VTQ5_9GAMM</name>
<dbReference type="Pfam" id="PF13358">
    <property type="entry name" value="DDE_3"/>
    <property type="match status" value="1"/>
</dbReference>
<dbReference type="InterPro" id="IPR038717">
    <property type="entry name" value="Tc1-like_DDE_dom"/>
</dbReference>
<reference evidence="2 3" key="1">
    <citation type="submission" date="2019-06" db="EMBL/GenBank/DDBJ databases">
        <title>Metagenome assembled Genome of Spiribacter salinus SL48-SHIP from the microbial mat of Salt Lake 48 (Novosibirsk region, Russia).</title>
        <authorList>
            <person name="Shipova A."/>
            <person name="Rozanov A.S."/>
            <person name="Bryanskaya A.V."/>
            <person name="Peltek S.E."/>
        </authorList>
    </citation>
    <scope>NUCLEOTIDE SEQUENCE [LARGE SCALE GENOMIC DNA]</scope>
    <source>
        <strain evidence="2">SL48-SHIP-2</strain>
    </source>
</reference>
<organism evidence="2 3">
    <name type="scientific">Spiribacter salinus</name>
    <dbReference type="NCBI Taxonomy" id="1335746"/>
    <lineage>
        <taxon>Bacteria</taxon>
        <taxon>Pseudomonadati</taxon>
        <taxon>Pseudomonadota</taxon>
        <taxon>Gammaproteobacteria</taxon>
        <taxon>Chromatiales</taxon>
        <taxon>Ectothiorhodospiraceae</taxon>
        <taxon>Spiribacter</taxon>
    </lineage>
</organism>
<feature type="domain" description="Tc1-like transposase DDE" evidence="1">
    <location>
        <begin position="62"/>
        <end position="179"/>
    </location>
</feature>
<evidence type="ECO:0000313" key="2">
    <source>
        <dbReference type="EMBL" id="TQF00123.1"/>
    </source>
</evidence>
<sequence>MALGALRRGGPRLHRVAFALWTGDQVGELLRRVWQQRSEAVDESKRTIYPSIRRRAESENARIYFADQPRIRWECHAGTTWAPVGKTMVVEATGARFSPNLISAISPGGELHSRLVEGPVTAGVFAELSARSAAETPAEQKAFLIVGGHPLASRPGHQRQLEARVDLLFLPPYSAQRNRDQQVRG</sequence>
<proteinExistence type="predicted"/>
<protein>
    <recommendedName>
        <fullName evidence="1">Tc1-like transposase DDE domain-containing protein</fullName>
    </recommendedName>
</protein>
<dbReference type="Proteomes" id="UP000315400">
    <property type="component" value="Unassembled WGS sequence"/>
</dbReference>
<evidence type="ECO:0000313" key="3">
    <source>
        <dbReference type="Proteomes" id="UP000315400"/>
    </source>
</evidence>
<accession>A0A540VTQ5</accession>